<gene>
    <name evidence="2" type="ORF">TBRA_LOCUS10456</name>
</gene>
<protein>
    <submittedName>
        <fullName evidence="2">Uncharacterized protein</fullName>
    </submittedName>
</protein>
<dbReference type="AlphaFoldDB" id="A0A6H5IMW5"/>
<evidence type="ECO:0000313" key="2">
    <source>
        <dbReference type="EMBL" id="CAB0038685.1"/>
    </source>
</evidence>
<dbReference type="EMBL" id="CADCXV010000922">
    <property type="protein sequence ID" value="CAB0038685.1"/>
    <property type="molecule type" value="Genomic_DNA"/>
</dbReference>
<evidence type="ECO:0000256" key="1">
    <source>
        <dbReference type="SAM" id="MobiDB-lite"/>
    </source>
</evidence>
<evidence type="ECO:0000313" key="3">
    <source>
        <dbReference type="Proteomes" id="UP000479190"/>
    </source>
</evidence>
<proteinExistence type="predicted"/>
<reference evidence="2 3" key="1">
    <citation type="submission" date="2020-02" db="EMBL/GenBank/DDBJ databases">
        <authorList>
            <person name="Ferguson B K."/>
        </authorList>
    </citation>
    <scope>NUCLEOTIDE SEQUENCE [LARGE SCALE GENOMIC DNA]</scope>
</reference>
<dbReference type="Proteomes" id="UP000479190">
    <property type="component" value="Unassembled WGS sequence"/>
</dbReference>
<feature type="region of interest" description="Disordered" evidence="1">
    <location>
        <begin position="64"/>
        <end position="148"/>
    </location>
</feature>
<sequence length="312" mass="34421">MELSLIERGEFQHPDSQHRNHPFDGRNGGRTDDHHYWRLRCIHGQSERSRSTWTGVLVDGQDLRPPAGLPDLRSGHVGGQTRTSVGRNSPSRDTNCERPSGLASAGAGVAFARRSTVTPGADRVQEQNHQASHPGAAGGRHTIPGGRGGVEPASAALWLYCGHPGRQSAGASEIQRKDQRSLSAWSRRSTKCGTRSRHCSASGHFYPGLHDLPENRGFAGVLEAAKARAVAKAWEATCRAVILPHTVYARHQRQGSRENHLRPSRDLHREPWRPFGLAIWLSARAIHGQCHLDRHLHCQESVRGKPLEPLKR</sequence>
<feature type="compositionally biased region" description="Polar residues" evidence="1">
    <location>
        <begin position="80"/>
        <end position="93"/>
    </location>
</feature>
<organism evidence="2 3">
    <name type="scientific">Trichogramma brassicae</name>
    <dbReference type="NCBI Taxonomy" id="86971"/>
    <lineage>
        <taxon>Eukaryota</taxon>
        <taxon>Metazoa</taxon>
        <taxon>Ecdysozoa</taxon>
        <taxon>Arthropoda</taxon>
        <taxon>Hexapoda</taxon>
        <taxon>Insecta</taxon>
        <taxon>Pterygota</taxon>
        <taxon>Neoptera</taxon>
        <taxon>Endopterygota</taxon>
        <taxon>Hymenoptera</taxon>
        <taxon>Apocrita</taxon>
        <taxon>Proctotrupomorpha</taxon>
        <taxon>Chalcidoidea</taxon>
        <taxon>Trichogrammatidae</taxon>
        <taxon>Trichogramma</taxon>
    </lineage>
</organism>
<feature type="region of interest" description="Disordered" evidence="1">
    <location>
        <begin position="1"/>
        <end position="29"/>
    </location>
</feature>
<name>A0A6H5IMW5_9HYME</name>
<keyword evidence="3" id="KW-1185">Reference proteome</keyword>
<accession>A0A6H5IMW5</accession>